<evidence type="ECO:0000313" key="1">
    <source>
        <dbReference type="EMBL" id="HAE46116.1"/>
    </source>
</evidence>
<dbReference type="AlphaFoldDB" id="A0A3B9IEF9"/>
<reference evidence="1 2" key="1">
    <citation type="journal article" date="2018" name="Nat. Biotechnol.">
        <title>A standardized bacterial taxonomy based on genome phylogeny substantially revises the tree of life.</title>
        <authorList>
            <person name="Parks D.H."/>
            <person name="Chuvochina M."/>
            <person name="Waite D.W."/>
            <person name="Rinke C."/>
            <person name="Skarshewski A."/>
            <person name="Chaumeil P.A."/>
            <person name="Hugenholtz P."/>
        </authorList>
    </citation>
    <scope>NUCLEOTIDE SEQUENCE [LARGE SCALE GENOMIC DNA]</scope>
    <source>
        <strain evidence="1">UBA8739</strain>
    </source>
</reference>
<sequence>MACPFMPDAPLPTTTPSFVPEVFLSLPDSLAVSSSLDEISITPVTTTDDWAALSAAWDDLPVDRYMNDGGTYRRRRFSRFHHSRENGAGRGRLRLKAHAPYAQPLHLNPLNGGMLRHFEPILPQTIANPAFVALLDGFATVLGLVDGVTSWDINVYLNRTETDPVQTGLPVPEGLHRDGVRYSLIMGIARRNVTGAVNSVHDDDRRPLLSRVLERPGDFVLLLDERTYHDATPVLPADGTGRGTRDVIVVEFYHADTAADQLYVP</sequence>
<proteinExistence type="predicted"/>
<gene>
    <name evidence="1" type="ORF">DCK97_01730</name>
</gene>
<dbReference type="Pfam" id="PF10014">
    <property type="entry name" value="2OG-Fe_Oxy_2"/>
    <property type="match status" value="1"/>
</dbReference>
<dbReference type="GO" id="GO:0051213">
    <property type="term" value="F:dioxygenase activity"/>
    <property type="evidence" value="ECO:0007669"/>
    <property type="project" value="InterPro"/>
</dbReference>
<dbReference type="Proteomes" id="UP000257706">
    <property type="component" value="Unassembled WGS sequence"/>
</dbReference>
<organism evidence="1 2">
    <name type="scientific">Tistrella mobilis</name>
    <dbReference type="NCBI Taxonomy" id="171437"/>
    <lineage>
        <taxon>Bacteria</taxon>
        <taxon>Pseudomonadati</taxon>
        <taxon>Pseudomonadota</taxon>
        <taxon>Alphaproteobacteria</taxon>
        <taxon>Geminicoccales</taxon>
        <taxon>Geminicoccaceae</taxon>
        <taxon>Tistrella</taxon>
    </lineage>
</organism>
<protein>
    <recommendedName>
        <fullName evidence="3">2OG-Fe dioxygenase family protein</fullName>
    </recommendedName>
</protein>
<dbReference type="InterPro" id="IPR018724">
    <property type="entry name" value="2OG-Fe_dioxygenase"/>
</dbReference>
<evidence type="ECO:0000313" key="2">
    <source>
        <dbReference type="Proteomes" id="UP000257706"/>
    </source>
</evidence>
<name>A0A3B9IEF9_9PROT</name>
<dbReference type="EMBL" id="DMAI01000026">
    <property type="protein sequence ID" value="HAE46116.1"/>
    <property type="molecule type" value="Genomic_DNA"/>
</dbReference>
<accession>A0A3B9IEF9</accession>
<comment type="caution">
    <text evidence="1">The sequence shown here is derived from an EMBL/GenBank/DDBJ whole genome shotgun (WGS) entry which is preliminary data.</text>
</comment>
<evidence type="ECO:0008006" key="3">
    <source>
        <dbReference type="Google" id="ProtNLM"/>
    </source>
</evidence>
<dbReference type="Gene3D" id="2.60.120.620">
    <property type="entry name" value="q2cbj1_9rhob like domain"/>
    <property type="match status" value="1"/>
</dbReference>